<dbReference type="SMART" id="SM00450">
    <property type="entry name" value="RHOD"/>
    <property type="match status" value="1"/>
</dbReference>
<dbReference type="PANTHER" id="PTHR10953:SF102">
    <property type="entry name" value="ADENYLYLTRANSFERASE AND SULFURTRANSFERASE MOCS3"/>
    <property type="match status" value="1"/>
</dbReference>
<dbReference type="PANTHER" id="PTHR10953">
    <property type="entry name" value="UBIQUITIN-ACTIVATING ENZYME E1"/>
    <property type="match status" value="1"/>
</dbReference>
<evidence type="ECO:0000256" key="1">
    <source>
        <dbReference type="ARBA" id="ARBA00005046"/>
    </source>
</evidence>
<dbReference type="AlphaFoldDB" id="A0A2U1TYP7"/>
<evidence type="ECO:0000313" key="15">
    <source>
        <dbReference type="EMBL" id="PWC14523.1"/>
    </source>
</evidence>
<sequence>MSIASIIPDDRLAELSNADIARYSRHLLLPEVGVEGQQRIRSARVLLVGTGGLGAPVALYLAAAGIGTIGIVDFDFVEVSNLQRQIIHGTRDIDRPKVASAKDRIKAINPGVEVVTYNTQLNSGNALDIIREYDIVVDGTDNYPTRYLINDACVLLGKPNVYGSIFQFEGQASVFYAKEGPCYRCLYPAPPPPGLVPSCAEGGVVGVLPGIIGTIQAAEVIKLVVGGSDSLIGRLLLFDVWQMKQRELQLEKDADCPICGAHPSIRELIDYDEFCGLKPSTEEEPIESVTALELKAWLDDDKPLQLIDIREPHERAIVKFPDAKVIPLGQIIRRIDEFDPAVDAVFLCKIGQRSIFAIRALQHAGYKGRLLNLKDGINAWARDVDARLPQY</sequence>
<keyword evidence="4" id="KW-0547">Nucleotide-binding</keyword>
<accession>A0A2U1TYP7</accession>
<evidence type="ECO:0000256" key="9">
    <source>
        <dbReference type="ARBA" id="ARBA00066884"/>
    </source>
</evidence>
<proteinExistence type="inferred from homology"/>
<dbReference type="InterPro" id="IPR036873">
    <property type="entry name" value="Rhodanese-like_dom_sf"/>
</dbReference>
<comment type="pathway">
    <text evidence="1">Cofactor biosynthesis; molybdopterin biosynthesis.</text>
</comment>
<evidence type="ECO:0000256" key="3">
    <source>
        <dbReference type="ARBA" id="ARBA00022679"/>
    </source>
</evidence>
<comment type="caution">
    <text evidence="15">The sequence shown here is derived from an EMBL/GenBank/DDBJ whole genome shotgun (WGS) entry which is preliminary data.</text>
</comment>
<comment type="similarity">
    <text evidence="2">Belongs to the HesA/MoeB/ThiF family.</text>
</comment>
<evidence type="ECO:0000256" key="2">
    <source>
        <dbReference type="ARBA" id="ARBA00009919"/>
    </source>
</evidence>
<evidence type="ECO:0000259" key="14">
    <source>
        <dbReference type="PROSITE" id="PS50206"/>
    </source>
</evidence>
<evidence type="ECO:0000256" key="10">
    <source>
        <dbReference type="ARBA" id="ARBA00073635"/>
    </source>
</evidence>
<dbReference type="Proteomes" id="UP000296159">
    <property type="component" value="Unassembled WGS sequence"/>
</dbReference>
<evidence type="ECO:0000256" key="12">
    <source>
        <dbReference type="ARBA" id="ARBA00075328"/>
    </source>
</evidence>
<dbReference type="InterPro" id="IPR035985">
    <property type="entry name" value="Ubiquitin-activating_enz"/>
</dbReference>
<dbReference type="EC" id="2.7.7.80" evidence="9"/>
<keyword evidence="5" id="KW-0067">ATP-binding</keyword>
<dbReference type="FunFam" id="3.40.50.720:FF:000033">
    <property type="entry name" value="Adenylyltransferase and sulfurtransferase MOCS3"/>
    <property type="match status" value="1"/>
</dbReference>
<evidence type="ECO:0000313" key="16">
    <source>
        <dbReference type="Proteomes" id="UP000296159"/>
    </source>
</evidence>
<reference evidence="15 16" key="1">
    <citation type="submission" date="2018-04" db="EMBL/GenBank/DDBJ databases">
        <title>Brenneria corticis sp.nov.</title>
        <authorList>
            <person name="Li Y."/>
        </authorList>
    </citation>
    <scope>NUCLEOTIDE SEQUENCE [LARGE SCALE GENOMIC DNA]</scope>
    <source>
        <strain evidence="15 16">CFCC 11842</strain>
    </source>
</reference>
<dbReference type="RefSeq" id="WP_136166948.1">
    <property type="nucleotide sequence ID" value="NZ_KZ819081.1"/>
</dbReference>
<protein>
    <recommendedName>
        <fullName evidence="10">Molybdopterin-synthase adenylyltransferase</fullName>
        <ecNumber evidence="9">2.7.7.80</ecNumber>
    </recommendedName>
    <alternativeName>
        <fullName evidence="13">MoaD protein adenylase</fullName>
    </alternativeName>
    <alternativeName>
        <fullName evidence="11">Molybdopterin-converting factor subunit 1 adenylase</fullName>
    </alternativeName>
    <alternativeName>
        <fullName evidence="12">Sulfur carrier protein MoaD adenylyltransferase</fullName>
    </alternativeName>
</protein>
<dbReference type="GO" id="GO:0005829">
    <property type="term" value="C:cytosol"/>
    <property type="evidence" value="ECO:0007669"/>
    <property type="project" value="TreeGrafter"/>
</dbReference>
<comment type="catalytic activity">
    <reaction evidence="6">
        <text>[molybdopterin-synthase sulfur-carrier protein]-C-terminal Gly-Gly + ATP + H(+) = [molybdopterin-synthase sulfur-carrier protein]-C-terminal Gly-Gly-AMP + diphosphate</text>
        <dbReference type="Rhea" id="RHEA:43616"/>
        <dbReference type="Rhea" id="RHEA-COMP:12159"/>
        <dbReference type="Rhea" id="RHEA-COMP:12202"/>
        <dbReference type="ChEBI" id="CHEBI:15378"/>
        <dbReference type="ChEBI" id="CHEBI:30616"/>
        <dbReference type="ChEBI" id="CHEBI:33019"/>
        <dbReference type="ChEBI" id="CHEBI:90618"/>
        <dbReference type="ChEBI" id="CHEBI:90778"/>
        <dbReference type="EC" id="2.7.7.80"/>
    </reaction>
</comment>
<evidence type="ECO:0000256" key="7">
    <source>
        <dbReference type="ARBA" id="ARBA00055169"/>
    </source>
</evidence>
<dbReference type="InterPro" id="IPR045886">
    <property type="entry name" value="ThiF/MoeB/HesA"/>
</dbReference>
<gene>
    <name evidence="15" type="ORF">DDT56_13480</name>
</gene>
<dbReference type="Gene3D" id="3.40.250.10">
    <property type="entry name" value="Rhodanese-like domain"/>
    <property type="match status" value="1"/>
</dbReference>
<comment type="subunit">
    <text evidence="8">Homodimer. Forms a stable heterotetrameric complex of 2 MoeB and 2 MoaD during adenylation of MoaD.</text>
</comment>
<evidence type="ECO:0000256" key="11">
    <source>
        <dbReference type="ARBA" id="ARBA00075110"/>
    </source>
</evidence>
<comment type="function">
    <text evidence="7">Catalyzes the adenylation by ATP of the carboxyl group of the C-terminal glycine of sulfur carrier protein MoaD.</text>
</comment>
<dbReference type="Gene3D" id="3.40.50.720">
    <property type="entry name" value="NAD(P)-binding Rossmann-like Domain"/>
    <property type="match status" value="1"/>
</dbReference>
<evidence type="ECO:0000256" key="6">
    <source>
        <dbReference type="ARBA" id="ARBA00052218"/>
    </source>
</evidence>
<dbReference type="NCBIfam" id="NF004281">
    <property type="entry name" value="PRK05690.1"/>
    <property type="match status" value="1"/>
</dbReference>
<dbReference type="SUPFAM" id="SSF69572">
    <property type="entry name" value="Activating enzymes of the ubiquitin-like proteins"/>
    <property type="match status" value="1"/>
</dbReference>
<keyword evidence="3" id="KW-0808">Transferase</keyword>
<dbReference type="InterPro" id="IPR001763">
    <property type="entry name" value="Rhodanese-like_dom"/>
</dbReference>
<dbReference type="GO" id="GO:0008641">
    <property type="term" value="F:ubiquitin-like modifier activating enzyme activity"/>
    <property type="evidence" value="ECO:0007669"/>
    <property type="project" value="InterPro"/>
</dbReference>
<evidence type="ECO:0000256" key="8">
    <source>
        <dbReference type="ARBA" id="ARBA00063809"/>
    </source>
</evidence>
<dbReference type="InterPro" id="IPR000594">
    <property type="entry name" value="ThiF_NAD_FAD-bd"/>
</dbReference>
<dbReference type="GO" id="GO:0008146">
    <property type="term" value="F:sulfotransferase activity"/>
    <property type="evidence" value="ECO:0007669"/>
    <property type="project" value="TreeGrafter"/>
</dbReference>
<evidence type="ECO:0000256" key="4">
    <source>
        <dbReference type="ARBA" id="ARBA00022741"/>
    </source>
</evidence>
<evidence type="ECO:0000256" key="13">
    <source>
        <dbReference type="ARBA" id="ARBA00078531"/>
    </source>
</evidence>
<feature type="domain" description="Rhodanese" evidence="14">
    <location>
        <begin position="300"/>
        <end position="389"/>
    </location>
</feature>
<name>A0A2U1TYP7_9GAMM</name>
<dbReference type="Pfam" id="PF00581">
    <property type="entry name" value="Rhodanese"/>
    <property type="match status" value="1"/>
</dbReference>
<dbReference type="Pfam" id="PF00899">
    <property type="entry name" value="ThiF"/>
    <property type="match status" value="1"/>
</dbReference>
<dbReference type="PROSITE" id="PS50206">
    <property type="entry name" value="RHODANESE_3"/>
    <property type="match status" value="1"/>
</dbReference>
<keyword evidence="16" id="KW-1185">Reference proteome</keyword>
<dbReference type="GO" id="GO:0061605">
    <property type="term" value="F:molybdopterin-synthase adenylyltransferase activity"/>
    <property type="evidence" value="ECO:0007669"/>
    <property type="project" value="UniProtKB-EC"/>
</dbReference>
<organism evidence="15 16">
    <name type="scientific">Brenneria corticis</name>
    <dbReference type="NCBI Taxonomy" id="2173106"/>
    <lineage>
        <taxon>Bacteria</taxon>
        <taxon>Pseudomonadati</taxon>
        <taxon>Pseudomonadota</taxon>
        <taxon>Gammaproteobacteria</taxon>
        <taxon>Enterobacterales</taxon>
        <taxon>Pectobacteriaceae</taxon>
        <taxon>Brenneria</taxon>
    </lineage>
</organism>
<dbReference type="GO" id="GO:0004792">
    <property type="term" value="F:thiosulfate-cyanide sulfurtransferase activity"/>
    <property type="evidence" value="ECO:0007669"/>
    <property type="project" value="TreeGrafter"/>
</dbReference>
<evidence type="ECO:0000256" key="5">
    <source>
        <dbReference type="ARBA" id="ARBA00022840"/>
    </source>
</evidence>
<dbReference type="CDD" id="cd00757">
    <property type="entry name" value="ThiF_MoeB_HesA_family"/>
    <property type="match status" value="1"/>
</dbReference>
<dbReference type="EMBL" id="QDKH01000014">
    <property type="protein sequence ID" value="PWC14523.1"/>
    <property type="molecule type" value="Genomic_DNA"/>
</dbReference>
<dbReference type="GO" id="GO:0005524">
    <property type="term" value="F:ATP binding"/>
    <property type="evidence" value="ECO:0007669"/>
    <property type="project" value="UniProtKB-KW"/>
</dbReference>